<dbReference type="EMBL" id="CM045865">
    <property type="protein sequence ID" value="KAI7962201.1"/>
    <property type="molecule type" value="Genomic_DNA"/>
</dbReference>
<reference evidence="1 2" key="3">
    <citation type="journal article" date="2022" name="Microbiol. Spectr.">
        <title>Folding features and dynamics of 3D genome architecture in plant fungal pathogens.</title>
        <authorList>
            <person name="Xia C."/>
        </authorList>
    </citation>
    <scope>NUCLEOTIDE SEQUENCE [LARGE SCALE GENOMIC DNA]</scope>
    <source>
        <strain evidence="1 2">93-210</strain>
    </source>
</reference>
<reference evidence="2" key="1">
    <citation type="journal article" date="2018" name="BMC Genomics">
        <title>Genomic insights into host adaptation between the wheat stripe rust pathogen (Puccinia striiformis f. sp. tritici) and the barley stripe rust pathogen (Puccinia striiformis f. sp. hordei).</title>
        <authorList>
            <person name="Xia C."/>
            <person name="Wang M."/>
            <person name="Yin C."/>
            <person name="Cornejo O.E."/>
            <person name="Hulbert S.H."/>
            <person name="Chen X."/>
        </authorList>
    </citation>
    <scope>NUCLEOTIDE SEQUENCE [LARGE SCALE GENOMIC DNA]</scope>
    <source>
        <strain evidence="2">93-210</strain>
    </source>
</reference>
<gene>
    <name evidence="1" type="ORF">MJO28_000295</name>
</gene>
<dbReference type="Proteomes" id="UP001060170">
    <property type="component" value="Chromosome 1"/>
</dbReference>
<evidence type="ECO:0000313" key="1">
    <source>
        <dbReference type="EMBL" id="KAI7962201.1"/>
    </source>
</evidence>
<sequence>MDTQLFNRANLAADIAKLHIALPTDEEVEQLFIETAQVPATNVADESVGHTSQLYFPPPSHLISVRYSSTHAIHFYIKLL</sequence>
<protein>
    <submittedName>
        <fullName evidence="1">Uncharacterized protein</fullName>
    </submittedName>
</protein>
<organism evidence="1 2">
    <name type="scientific">Puccinia striiformis f. sp. tritici</name>
    <dbReference type="NCBI Taxonomy" id="168172"/>
    <lineage>
        <taxon>Eukaryota</taxon>
        <taxon>Fungi</taxon>
        <taxon>Dikarya</taxon>
        <taxon>Basidiomycota</taxon>
        <taxon>Pucciniomycotina</taxon>
        <taxon>Pucciniomycetes</taxon>
        <taxon>Pucciniales</taxon>
        <taxon>Pucciniaceae</taxon>
        <taxon>Puccinia</taxon>
    </lineage>
</organism>
<comment type="caution">
    <text evidence="1">The sequence shown here is derived from an EMBL/GenBank/DDBJ whole genome shotgun (WGS) entry which is preliminary data.</text>
</comment>
<accession>A0ACC0EXG6</accession>
<proteinExistence type="predicted"/>
<reference evidence="2" key="2">
    <citation type="journal article" date="2018" name="Mol. Plant Microbe Interact.">
        <title>Genome sequence resources for the wheat stripe rust pathogen (Puccinia striiformis f. sp. tritici) and the barley stripe rust pathogen (Puccinia striiformis f. sp. hordei).</title>
        <authorList>
            <person name="Xia C."/>
            <person name="Wang M."/>
            <person name="Yin C."/>
            <person name="Cornejo O.E."/>
            <person name="Hulbert S.H."/>
            <person name="Chen X."/>
        </authorList>
    </citation>
    <scope>NUCLEOTIDE SEQUENCE [LARGE SCALE GENOMIC DNA]</scope>
    <source>
        <strain evidence="2">93-210</strain>
    </source>
</reference>
<keyword evidence="2" id="KW-1185">Reference proteome</keyword>
<evidence type="ECO:0000313" key="2">
    <source>
        <dbReference type="Proteomes" id="UP001060170"/>
    </source>
</evidence>
<name>A0ACC0EXG6_9BASI</name>